<evidence type="ECO:0000313" key="1">
    <source>
        <dbReference type="EMBL" id="CCW35078.1"/>
    </source>
</evidence>
<gene>
    <name evidence="1" type="ORF">CCALI_01260</name>
</gene>
<dbReference type="Proteomes" id="UP000014227">
    <property type="component" value="Chromosome I"/>
</dbReference>
<evidence type="ECO:0000313" key="2">
    <source>
        <dbReference type="Proteomes" id="UP000014227"/>
    </source>
</evidence>
<dbReference type="eggNOG" id="ENOG5033XCB">
    <property type="taxonomic scope" value="Bacteria"/>
</dbReference>
<accession>S0EU18</accession>
<dbReference type="PATRIC" id="fig|1303518.3.peg.1284"/>
<dbReference type="EMBL" id="HF951689">
    <property type="protein sequence ID" value="CCW35078.1"/>
    <property type="molecule type" value="Genomic_DNA"/>
</dbReference>
<dbReference type="HOGENOM" id="CLU_1030072_0_0_0"/>
<organism evidence="1 2">
    <name type="scientific">Chthonomonas calidirosea (strain DSM 23976 / ICMP 18418 / T49)</name>
    <dbReference type="NCBI Taxonomy" id="1303518"/>
    <lineage>
        <taxon>Bacteria</taxon>
        <taxon>Bacillati</taxon>
        <taxon>Armatimonadota</taxon>
        <taxon>Chthonomonadia</taxon>
        <taxon>Chthonomonadales</taxon>
        <taxon>Chthonomonadaceae</taxon>
        <taxon>Chthonomonas</taxon>
    </lineage>
</organism>
<name>S0EU18_CHTCT</name>
<keyword evidence="2" id="KW-1185">Reference proteome</keyword>
<sequence length="254" mass="28949">MMRDALHTVRDVRLVRPDDTDYIAYRRRMADLRPSRGGPRQAGEVLGGLVEQAVRHWIGKQVPLQEERILSWEQRLANGRHGRLYRELDAVWPIDHESLCIFEIKFTTKERMEMGVGLDQLDAAAEILARSKQVRYLLLRLVYVGAEPVPVLVDEENPEGLLEVPPTEEYEELGVVWVPPAAVEESALELGLELPANWLEPEAREGAVEDPERDAWRFYVESTQETTLSENPLAAALKRLLKEAQEDEARGHSV</sequence>
<dbReference type="RefSeq" id="WP_016482619.1">
    <property type="nucleotide sequence ID" value="NC_021487.1"/>
</dbReference>
<dbReference type="KEGG" id="ccz:CCALI_01260"/>
<proteinExistence type="predicted"/>
<dbReference type="OrthoDB" id="9805039at2"/>
<reference evidence="2" key="1">
    <citation type="submission" date="2013-03" db="EMBL/GenBank/DDBJ databases">
        <title>Genome sequence of Chthonomonas calidirosea, the first sequenced genome from the Armatimonadetes phylum (formally candidate division OP10).</title>
        <authorList>
            <person name="Lee K.C.Y."/>
            <person name="Morgan X.C."/>
            <person name="Dunfield P.F."/>
            <person name="Tamas I."/>
            <person name="Houghton K.M."/>
            <person name="Vyssotski M."/>
            <person name="Ryan J.L.J."/>
            <person name="Lagutin K."/>
            <person name="McDonald I.R."/>
            <person name="Stott M.B."/>
        </authorList>
    </citation>
    <scope>NUCLEOTIDE SEQUENCE [LARGE SCALE GENOMIC DNA]</scope>
    <source>
        <strain evidence="2">DSM 23976 / ICMP 18418 / T49</strain>
    </source>
</reference>
<dbReference type="AlphaFoldDB" id="S0EU18"/>
<protein>
    <submittedName>
        <fullName evidence="1">Uncharacterized protein</fullName>
    </submittedName>
</protein>
<dbReference type="InParanoid" id="S0EU18"/>